<protein>
    <submittedName>
        <fullName evidence="2">Prepilin-type N-terminal cleavage/methylation domain-containing protein</fullName>
    </submittedName>
</protein>
<name>A0A840GA24_RHOTE</name>
<dbReference type="Pfam" id="PF07963">
    <property type="entry name" value="N_methyl"/>
    <property type="match status" value="1"/>
</dbReference>
<keyword evidence="1" id="KW-1133">Transmembrane helix</keyword>
<dbReference type="InterPro" id="IPR012902">
    <property type="entry name" value="N_methyl_site"/>
</dbReference>
<evidence type="ECO:0000313" key="3">
    <source>
        <dbReference type="Proteomes" id="UP000587070"/>
    </source>
</evidence>
<keyword evidence="3" id="KW-1185">Reference proteome</keyword>
<organism evidence="2 3">
    <name type="scientific">Rhodocyclus tenuis</name>
    <name type="common">Rhodospirillum tenue</name>
    <dbReference type="NCBI Taxonomy" id="1066"/>
    <lineage>
        <taxon>Bacteria</taxon>
        <taxon>Pseudomonadati</taxon>
        <taxon>Pseudomonadota</taxon>
        <taxon>Betaproteobacteria</taxon>
        <taxon>Rhodocyclales</taxon>
        <taxon>Rhodocyclaceae</taxon>
        <taxon>Rhodocyclus</taxon>
    </lineage>
</organism>
<dbReference type="InterPro" id="IPR045584">
    <property type="entry name" value="Pilin-like"/>
</dbReference>
<dbReference type="OrthoDB" id="9179742at2"/>
<dbReference type="EMBL" id="JACIGE010000013">
    <property type="protein sequence ID" value="MBB4248696.1"/>
    <property type="molecule type" value="Genomic_DNA"/>
</dbReference>
<dbReference type="Gene3D" id="3.30.700.10">
    <property type="entry name" value="Glycoprotein, Type 4 Pilin"/>
    <property type="match status" value="1"/>
</dbReference>
<keyword evidence="1" id="KW-0472">Membrane</keyword>
<dbReference type="AlphaFoldDB" id="A0A840GA24"/>
<feature type="transmembrane region" description="Helical" evidence="1">
    <location>
        <begin position="49"/>
        <end position="70"/>
    </location>
</feature>
<comment type="caution">
    <text evidence="2">The sequence shown here is derived from an EMBL/GenBank/DDBJ whole genome shotgun (WGS) entry which is preliminary data.</text>
</comment>
<evidence type="ECO:0000313" key="2">
    <source>
        <dbReference type="EMBL" id="MBB4248696.1"/>
    </source>
</evidence>
<proteinExistence type="predicted"/>
<dbReference type="Proteomes" id="UP000587070">
    <property type="component" value="Unassembled WGS sequence"/>
</dbReference>
<dbReference type="RefSeq" id="WP_153117621.1">
    <property type="nucleotide sequence ID" value="NZ_JACIGE010000013.1"/>
</dbReference>
<sequence>MKITLSKLMAMPMAELKSRIESIDAAAVRGRALRRQLNGLKKKSGGFTLLELLVVVAILAAIAGTATIMLQDTDRKASAAAHVAMMDELSKGIQTFRVLNQGMYPDNFDSLLGNGTATLTGATPLTGFLSEDLIGDGTAGSGSIEPTTLTAADVAALDSVGIKNARVVDTTQDPNAGTEGSCATGALIQTMLKSKSTDITAQNIFKDATAGNGCGFAASAPLIADGAAYRWRASGNVRVNAAATDRLIAFGVGPDSTLFAPSTIGALSNVPVYRHVQPTEYNRFIVLWNVSTTGGQASFQAIVDGAGDTKDEELGEFDNVRKT</sequence>
<dbReference type="NCBIfam" id="TIGR02532">
    <property type="entry name" value="IV_pilin_GFxxxE"/>
    <property type="match status" value="1"/>
</dbReference>
<keyword evidence="1" id="KW-0812">Transmembrane</keyword>
<dbReference type="SUPFAM" id="SSF54523">
    <property type="entry name" value="Pili subunits"/>
    <property type="match status" value="1"/>
</dbReference>
<evidence type="ECO:0000256" key="1">
    <source>
        <dbReference type="SAM" id="Phobius"/>
    </source>
</evidence>
<reference evidence="2 3" key="1">
    <citation type="submission" date="2020-08" db="EMBL/GenBank/DDBJ databases">
        <title>Genome sequencing of Purple Non-Sulfur Bacteria from various extreme environments.</title>
        <authorList>
            <person name="Mayer M."/>
        </authorList>
    </citation>
    <scope>NUCLEOTIDE SEQUENCE [LARGE SCALE GENOMIC DNA]</scope>
    <source>
        <strain evidence="2 3">2761</strain>
    </source>
</reference>
<dbReference type="PROSITE" id="PS00409">
    <property type="entry name" value="PROKAR_NTER_METHYL"/>
    <property type="match status" value="1"/>
</dbReference>
<accession>A0A840GA24</accession>
<gene>
    <name evidence="2" type="ORF">GGD90_003096</name>
</gene>